<reference evidence="7" key="3">
    <citation type="submission" date="2025-09" db="UniProtKB">
        <authorList>
            <consortium name="Ensembl"/>
        </authorList>
    </citation>
    <scope>IDENTIFICATION</scope>
</reference>
<dbReference type="InterPro" id="IPR012858">
    <property type="entry name" value="DC_STAMP-like"/>
</dbReference>
<evidence type="ECO:0000256" key="1">
    <source>
        <dbReference type="ARBA" id="ARBA00004141"/>
    </source>
</evidence>
<dbReference type="Proteomes" id="UP000314982">
    <property type="component" value="Unassembled WGS sequence"/>
</dbReference>
<accession>A0A4W5QUJ0</accession>
<keyword evidence="4 5" id="KW-0472">Membrane</keyword>
<organism evidence="7 8">
    <name type="scientific">Hucho hucho</name>
    <name type="common">huchen</name>
    <dbReference type="NCBI Taxonomy" id="62062"/>
    <lineage>
        <taxon>Eukaryota</taxon>
        <taxon>Metazoa</taxon>
        <taxon>Chordata</taxon>
        <taxon>Craniata</taxon>
        <taxon>Vertebrata</taxon>
        <taxon>Euteleostomi</taxon>
        <taxon>Actinopterygii</taxon>
        <taxon>Neopterygii</taxon>
        <taxon>Teleostei</taxon>
        <taxon>Protacanthopterygii</taxon>
        <taxon>Salmoniformes</taxon>
        <taxon>Salmonidae</taxon>
        <taxon>Salmoninae</taxon>
        <taxon>Hucho</taxon>
    </lineage>
</organism>
<evidence type="ECO:0000256" key="4">
    <source>
        <dbReference type="ARBA" id="ARBA00023136"/>
    </source>
</evidence>
<reference evidence="8" key="1">
    <citation type="submission" date="2018-06" db="EMBL/GenBank/DDBJ databases">
        <title>Genome assembly of Danube salmon.</title>
        <authorList>
            <person name="Macqueen D.J."/>
            <person name="Gundappa M.K."/>
        </authorList>
    </citation>
    <scope>NUCLEOTIDE SEQUENCE [LARGE SCALE GENOMIC DNA]</scope>
</reference>
<proteinExistence type="predicted"/>
<reference evidence="7" key="2">
    <citation type="submission" date="2025-08" db="UniProtKB">
        <authorList>
            <consortium name="Ensembl"/>
        </authorList>
    </citation>
    <scope>IDENTIFICATION</scope>
</reference>
<keyword evidence="8" id="KW-1185">Reference proteome</keyword>
<evidence type="ECO:0000256" key="5">
    <source>
        <dbReference type="SAM" id="Phobius"/>
    </source>
</evidence>
<sequence>MHIHEVPLCSLLATMAAFEKMKKFEFNISASMHFDMNVSSSQSLQQVSQEMMEEVSVELGRFQEVMGLIAYIGLFILLLMYLQAVLYKHKYLHQNDFDNTYITEQFEELNQRLAREGKPPVLPLSQREGRTYIRPCECSRKRGNAQERK</sequence>
<protein>
    <recommendedName>
        <fullName evidence="6">Dendritic cell-specific transmembrane protein-like domain-containing protein</fullName>
    </recommendedName>
</protein>
<dbReference type="Ensembl" id="ENSHHUT00000079921.1">
    <property type="protein sequence ID" value="ENSHHUP00000077408.1"/>
    <property type="gene ID" value="ENSHHUG00000045223.1"/>
</dbReference>
<name>A0A4W5QUJ0_9TELE</name>
<feature type="transmembrane region" description="Helical" evidence="5">
    <location>
        <begin position="68"/>
        <end position="87"/>
    </location>
</feature>
<evidence type="ECO:0000259" key="6">
    <source>
        <dbReference type="Pfam" id="PF07782"/>
    </source>
</evidence>
<dbReference type="PANTHER" id="PTHR21041">
    <property type="entry name" value="DENDRITIC CELL-SPECIFIC TRANSMEMBRANE PROTEIN"/>
    <property type="match status" value="1"/>
</dbReference>
<dbReference type="InterPro" id="IPR051856">
    <property type="entry name" value="CSR-E3_Ligase_Protein"/>
</dbReference>
<dbReference type="GO" id="GO:0016020">
    <property type="term" value="C:membrane"/>
    <property type="evidence" value="ECO:0007669"/>
    <property type="project" value="UniProtKB-SubCell"/>
</dbReference>
<keyword evidence="2 5" id="KW-0812">Transmembrane</keyword>
<dbReference type="Pfam" id="PF07782">
    <property type="entry name" value="DC_STAMP"/>
    <property type="match status" value="1"/>
</dbReference>
<feature type="domain" description="Dendritic cell-specific transmembrane protein-like" evidence="6">
    <location>
        <begin position="97"/>
        <end position="141"/>
    </location>
</feature>
<evidence type="ECO:0000313" key="8">
    <source>
        <dbReference type="Proteomes" id="UP000314982"/>
    </source>
</evidence>
<keyword evidence="3 5" id="KW-1133">Transmembrane helix</keyword>
<dbReference type="STRING" id="62062.ENSHHUP00000077408"/>
<dbReference type="GeneTree" id="ENSGT00940000153269"/>
<evidence type="ECO:0000313" key="7">
    <source>
        <dbReference type="Ensembl" id="ENSHHUP00000077408.1"/>
    </source>
</evidence>
<comment type="subcellular location">
    <subcellularLocation>
        <location evidence="1">Membrane</location>
        <topology evidence="1">Multi-pass membrane protein</topology>
    </subcellularLocation>
</comment>
<dbReference type="AlphaFoldDB" id="A0A4W5QUJ0"/>
<evidence type="ECO:0000256" key="3">
    <source>
        <dbReference type="ARBA" id="ARBA00022989"/>
    </source>
</evidence>
<dbReference type="PANTHER" id="PTHR21041:SF6">
    <property type="entry name" value="DC-STAMP DOMAIN-CONTAINING PROTEIN 2"/>
    <property type="match status" value="1"/>
</dbReference>
<evidence type="ECO:0000256" key="2">
    <source>
        <dbReference type="ARBA" id="ARBA00022692"/>
    </source>
</evidence>